<dbReference type="InterPro" id="IPR002018">
    <property type="entry name" value="CarbesteraseB"/>
</dbReference>
<dbReference type="EC" id="3.1.1.-" evidence="3"/>
<sequence>MYPTYVSLALLISGLLPLLALGALPELSSRLGPVVNLGYAAFAGNTTSPTGELNGPVTFFGNIPYVQAPVGNLRFRAPQQLDESIVNSGNVTITDARNWGSACIQQPAVVGAGSEDCLKLNIWKPSDAKQGDGLPVIFYTHGGGFIYGTPHGFPLYDWVNQSAQKIVAVSIGYRLNLFGFLSGTEMLANGDSNAGLLDQRAALEWVHRHIESFGGDPDQITIDGQSAGGASVVMQTVAFGGSKPALFNRGIAQSIGYGTATTEEAEAVFRNVARFVGCPTTRAEALSCLRGASVGAIVAAVNQPQPGPMAPVVDGPTGILPALPGALITAGNFTTIDFVGGHCTNDGRTFVGGTPDEFVTDADIVQRVFASHPHLTNMTIQKALAMYPAPGTPGSPYATQYERASEIEQDIVFSCMDWYLATQLQKKGVQNLFTFRFNAPSPVLLSETPYEGVMHTSDLFFLFDGTNKTSNAGFIFTAFNETEAPLSQESIAFWTSFISSGDPSNFRKSFSPAWDPFSSGTRMVLTQDTTNGTSLTSSGMEVTPPSQIERCMFWMSDNVTSQTGI</sequence>
<evidence type="ECO:0000256" key="3">
    <source>
        <dbReference type="RuleBase" id="RU361235"/>
    </source>
</evidence>
<protein>
    <recommendedName>
        <fullName evidence="3">Carboxylic ester hydrolase</fullName>
        <ecNumber evidence="3">3.1.1.-</ecNumber>
    </recommendedName>
</protein>
<dbReference type="AlphaFoldDB" id="A0A4S4L4H4"/>
<dbReference type="GO" id="GO:0016787">
    <property type="term" value="F:hydrolase activity"/>
    <property type="evidence" value="ECO:0007669"/>
    <property type="project" value="UniProtKB-KW"/>
</dbReference>
<dbReference type="InterPro" id="IPR019826">
    <property type="entry name" value="Carboxylesterase_B_AS"/>
</dbReference>
<evidence type="ECO:0000259" key="4">
    <source>
        <dbReference type="Pfam" id="PF00135"/>
    </source>
</evidence>
<feature type="domain" description="Carboxylesterase type B" evidence="4">
    <location>
        <begin position="33"/>
        <end position="531"/>
    </location>
</feature>
<dbReference type="SUPFAM" id="SSF53474">
    <property type="entry name" value="alpha/beta-Hydrolases"/>
    <property type="match status" value="1"/>
</dbReference>
<dbReference type="Gene3D" id="3.40.50.1820">
    <property type="entry name" value="alpha/beta hydrolase"/>
    <property type="match status" value="1"/>
</dbReference>
<dbReference type="Pfam" id="PF00135">
    <property type="entry name" value="COesterase"/>
    <property type="match status" value="1"/>
</dbReference>
<dbReference type="InterPro" id="IPR029058">
    <property type="entry name" value="AB_hydrolase_fold"/>
</dbReference>
<dbReference type="OrthoDB" id="408631at2759"/>
<evidence type="ECO:0000313" key="6">
    <source>
        <dbReference type="Proteomes" id="UP000308199"/>
    </source>
</evidence>
<dbReference type="InterPro" id="IPR050309">
    <property type="entry name" value="Type-B_Carboxylest/Lipase"/>
</dbReference>
<name>A0A4S4L4H4_9AGAM</name>
<feature type="signal peptide" evidence="3">
    <location>
        <begin position="1"/>
        <end position="22"/>
    </location>
</feature>
<dbReference type="EMBL" id="SGPK01000249">
    <property type="protein sequence ID" value="THH05598.1"/>
    <property type="molecule type" value="Genomic_DNA"/>
</dbReference>
<comment type="caution">
    <text evidence="5">The sequence shown here is derived from an EMBL/GenBank/DDBJ whole genome shotgun (WGS) entry which is preliminary data.</text>
</comment>
<feature type="chain" id="PRO_5021036627" description="Carboxylic ester hydrolase" evidence="3">
    <location>
        <begin position="23"/>
        <end position="565"/>
    </location>
</feature>
<evidence type="ECO:0000256" key="2">
    <source>
        <dbReference type="ARBA" id="ARBA00022801"/>
    </source>
</evidence>
<evidence type="ECO:0000256" key="1">
    <source>
        <dbReference type="ARBA" id="ARBA00005964"/>
    </source>
</evidence>
<keyword evidence="3" id="KW-0732">Signal</keyword>
<accession>A0A4S4L4H4</accession>
<organism evidence="5 6">
    <name type="scientific">Phellinidium pouzarii</name>
    <dbReference type="NCBI Taxonomy" id="167371"/>
    <lineage>
        <taxon>Eukaryota</taxon>
        <taxon>Fungi</taxon>
        <taxon>Dikarya</taxon>
        <taxon>Basidiomycota</taxon>
        <taxon>Agaricomycotina</taxon>
        <taxon>Agaricomycetes</taxon>
        <taxon>Hymenochaetales</taxon>
        <taxon>Hymenochaetaceae</taxon>
        <taxon>Phellinidium</taxon>
    </lineage>
</organism>
<comment type="similarity">
    <text evidence="1 3">Belongs to the type-B carboxylesterase/lipase family.</text>
</comment>
<proteinExistence type="inferred from homology"/>
<dbReference type="PROSITE" id="PS00122">
    <property type="entry name" value="CARBOXYLESTERASE_B_1"/>
    <property type="match status" value="1"/>
</dbReference>
<reference evidence="5 6" key="1">
    <citation type="submission" date="2019-02" db="EMBL/GenBank/DDBJ databases">
        <title>Genome sequencing of the rare red list fungi Phellinidium pouzarii.</title>
        <authorList>
            <person name="Buettner E."/>
            <person name="Kellner H."/>
        </authorList>
    </citation>
    <scope>NUCLEOTIDE SEQUENCE [LARGE SCALE GENOMIC DNA]</scope>
    <source>
        <strain evidence="5 6">DSM 108285</strain>
    </source>
</reference>
<keyword evidence="2 3" id="KW-0378">Hydrolase</keyword>
<evidence type="ECO:0000313" key="5">
    <source>
        <dbReference type="EMBL" id="THH05598.1"/>
    </source>
</evidence>
<keyword evidence="6" id="KW-1185">Reference proteome</keyword>
<dbReference type="Proteomes" id="UP000308199">
    <property type="component" value="Unassembled WGS sequence"/>
</dbReference>
<gene>
    <name evidence="5" type="ORF">EW145_g4680</name>
</gene>
<dbReference type="PANTHER" id="PTHR11559">
    <property type="entry name" value="CARBOXYLESTERASE"/>
    <property type="match status" value="1"/>
</dbReference>